<name>A0ABS1R478_9SPHI</name>
<proteinExistence type="predicted"/>
<reference evidence="2 3" key="1">
    <citation type="submission" date="2021-01" db="EMBL/GenBank/DDBJ databases">
        <title>C459-1 draft genome sequence.</title>
        <authorList>
            <person name="Zhang X.-F."/>
        </authorList>
    </citation>
    <scope>NUCLEOTIDE SEQUENCE [LARGE SCALE GENOMIC DNA]</scope>
    <source>
        <strain evidence="3">C459-1</strain>
    </source>
</reference>
<sequence>MNYNNKVKWAFICGIIGAICWIIGDIYVAGFEVNPQDYPLFSETYAHKVDVGLATLMLEGSTARLMFGALIAAMTATLFLPSVWIVYQYFKEKNAWYARGTYYLLIISVMLMPLGHAVFYFTGEIYKAIYHTDPIAHPYLLETAAGFQTAMYITWGTAIIVMLVAYLIFSILVFLGKTTLPRWVGFISPLFLTIYQLPLKIILPPSEIKGWLGGAAFNISYLIFLVLICSLFRKRLLKEKPVKSLKISIA</sequence>
<keyword evidence="1" id="KW-1133">Transmembrane helix</keyword>
<keyword evidence="3" id="KW-1185">Reference proteome</keyword>
<keyword evidence="1" id="KW-0812">Transmembrane</keyword>
<gene>
    <name evidence="2" type="ORF">JKG61_11060</name>
</gene>
<feature type="transmembrane region" description="Helical" evidence="1">
    <location>
        <begin position="183"/>
        <end position="203"/>
    </location>
</feature>
<keyword evidence="1" id="KW-0472">Membrane</keyword>
<evidence type="ECO:0000313" key="2">
    <source>
        <dbReference type="EMBL" id="MBL1409290.1"/>
    </source>
</evidence>
<organism evidence="2 3">
    <name type="scientific">Sphingobacterium faecale</name>
    <dbReference type="NCBI Taxonomy" id="2803775"/>
    <lineage>
        <taxon>Bacteria</taxon>
        <taxon>Pseudomonadati</taxon>
        <taxon>Bacteroidota</taxon>
        <taxon>Sphingobacteriia</taxon>
        <taxon>Sphingobacteriales</taxon>
        <taxon>Sphingobacteriaceae</taxon>
        <taxon>Sphingobacterium</taxon>
    </lineage>
</organism>
<protein>
    <submittedName>
        <fullName evidence="2">Uncharacterized protein</fullName>
    </submittedName>
</protein>
<accession>A0ABS1R478</accession>
<feature type="transmembrane region" description="Helical" evidence="1">
    <location>
        <begin position="215"/>
        <end position="233"/>
    </location>
</feature>
<feature type="transmembrane region" description="Helical" evidence="1">
    <location>
        <begin position="65"/>
        <end position="90"/>
    </location>
</feature>
<feature type="transmembrane region" description="Helical" evidence="1">
    <location>
        <begin position="152"/>
        <end position="176"/>
    </location>
</feature>
<evidence type="ECO:0000256" key="1">
    <source>
        <dbReference type="SAM" id="Phobius"/>
    </source>
</evidence>
<dbReference type="InterPro" id="IPR046475">
    <property type="entry name" value="DUF6796"/>
</dbReference>
<dbReference type="Pfam" id="PF20599">
    <property type="entry name" value="DUF6796"/>
    <property type="match status" value="1"/>
</dbReference>
<feature type="transmembrane region" description="Helical" evidence="1">
    <location>
        <begin position="102"/>
        <end position="121"/>
    </location>
</feature>
<comment type="caution">
    <text evidence="2">The sequence shown here is derived from an EMBL/GenBank/DDBJ whole genome shotgun (WGS) entry which is preliminary data.</text>
</comment>
<dbReference type="Proteomes" id="UP000625283">
    <property type="component" value="Unassembled WGS sequence"/>
</dbReference>
<dbReference type="RefSeq" id="WP_202103040.1">
    <property type="nucleotide sequence ID" value="NZ_JAERTY010000005.1"/>
</dbReference>
<evidence type="ECO:0000313" key="3">
    <source>
        <dbReference type="Proteomes" id="UP000625283"/>
    </source>
</evidence>
<dbReference type="EMBL" id="JAERTY010000005">
    <property type="protein sequence ID" value="MBL1409290.1"/>
    <property type="molecule type" value="Genomic_DNA"/>
</dbReference>
<feature type="transmembrane region" description="Helical" evidence="1">
    <location>
        <begin position="9"/>
        <end position="30"/>
    </location>
</feature>